<feature type="domain" description="Prepilin type IV endopeptidase peptidase" evidence="7">
    <location>
        <begin position="9"/>
        <end position="106"/>
    </location>
</feature>
<evidence type="ECO:0000313" key="9">
    <source>
        <dbReference type="Proteomes" id="UP000198728"/>
    </source>
</evidence>
<keyword evidence="3 6" id="KW-0812">Transmembrane</keyword>
<dbReference type="GO" id="GO:0004190">
    <property type="term" value="F:aspartic-type endopeptidase activity"/>
    <property type="evidence" value="ECO:0007669"/>
    <property type="project" value="InterPro"/>
</dbReference>
<dbReference type="STRING" id="441112.SAMN04488094_102454"/>
<dbReference type="InterPro" id="IPR000045">
    <property type="entry name" value="Prepilin_IV_endopep_pep"/>
</dbReference>
<gene>
    <name evidence="8" type="ORF">SAMN04488094_102454</name>
</gene>
<evidence type="ECO:0000256" key="6">
    <source>
        <dbReference type="SAM" id="Phobius"/>
    </source>
</evidence>
<reference evidence="8 9" key="1">
    <citation type="submission" date="2016-10" db="EMBL/GenBank/DDBJ databases">
        <authorList>
            <person name="de Groot N.N."/>
        </authorList>
    </citation>
    <scope>NUCLEOTIDE SEQUENCE [LARGE SCALE GENOMIC DNA]</scope>
    <source>
        <strain evidence="8 9">DSM 19548</strain>
    </source>
</reference>
<evidence type="ECO:0000256" key="4">
    <source>
        <dbReference type="ARBA" id="ARBA00022989"/>
    </source>
</evidence>
<dbReference type="RefSeq" id="WP_093359799.1">
    <property type="nucleotide sequence ID" value="NZ_FOLG01000002.1"/>
</dbReference>
<keyword evidence="4 6" id="KW-1133">Transmembrane helix</keyword>
<feature type="transmembrane region" description="Helical" evidence="6">
    <location>
        <begin position="96"/>
        <end position="114"/>
    </location>
</feature>
<evidence type="ECO:0000256" key="2">
    <source>
        <dbReference type="ARBA" id="ARBA00022475"/>
    </source>
</evidence>
<evidence type="ECO:0000256" key="1">
    <source>
        <dbReference type="ARBA" id="ARBA00004651"/>
    </source>
</evidence>
<dbReference type="PANTHER" id="PTHR36506:SF1">
    <property type="entry name" value="PREFLAGELLIN PEPTIDASE"/>
    <property type="match status" value="1"/>
</dbReference>
<accession>A0A1I1G8E3</accession>
<dbReference type="Pfam" id="PF01478">
    <property type="entry name" value="Peptidase_A24"/>
    <property type="match status" value="1"/>
</dbReference>
<keyword evidence="5 6" id="KW-0472">Membrane</keyword>
<comment type="subcellular location">
    <subcellularLocation>
        <location evidence="1">Cell membrane</location>
        <topology evidence="1">Multi-pass membrane protein</topology>
    </subcellularLocation>
</comment>
<keyword evidence="9" id="KW-1185">Reference proteome</keyword>
<dbReference type="Proteomes" id="UP000198728">
    <property type="component" value="Unassembled WGS sequence"/>
</dbReference>
<evidence type="ECO:0000256" key="3">
    <source>
        <dbReference type="ARBA" id="ARBA00022692"/>
    </source>
</evidence>
<feature type="transmembrane region" description="Helical" evidence="6">
    <location>
        <begin position="29"/>
        <end position="48"/>
    </location>
</feature>
<sequence>MELLPLVLAAPLLAWMAYSDLRFMRIPNWLVLGIVVIFVVCLPVLPMASVTSRVIAAACVLGIGFVTFAAGLFGGGDVKVLSALMLLIPPGTRVEFALLFSVAMLLGIAVVLTMRLAPAAARSGWVGVRAKGMFPMGISISLAGLMHPVMVSALAG</sequence>
<evidence type="ECO:0000259" key="7">
    <source>
        <dbReference type="Pfam" id="PF01478"/>
    </source>
</evidence>
<evidence type="ECO:0000256" key="5">
    <source>
        <dbReference type="ARBA" id="ARBA00023136"/>
    </source>
</evidence>
<organism evidence="8 9">
    <name type="scientific">Tropicimonas isoalkanivorans</name>
    <dbReference type="NCBI Taxonomy" id="441112"/>
    <lineage>
        <taxon>Bacteria</taxon>
        <taxon>Pseudomonadati</taxon>
        <taxon>Pseudomonadota</taxon>
        <taxon>Alphaproteobacteria</taxon>
        <taxon>Rhodobacterales</taxon>
        <taxon>Roseobacteraceae</taxon>
        <taxon>Tropicimonas</taxon>
    </lineage>
</organism>
<feature type="transmembrane region" description="Helical" evidence="6">
    <location>
        <begin position="134"/>
        <end position="155"/>
    </location>
</feature>
<dbReference type="PANTHER" id="PTHR36506">
    <property type="entry name" value="PREFLAGELLIN PEPTIDASE"/>
    <property type="match status" value="1"/>
</dbReference>
<protein>
    <submittedName>
        <fullName evidence="8">Prepilin peptidase CpaA</fullName>
    </submittedName>
</protein>
<dbReference type="AlphaFoldDB" id="A0A1I1G8E3"/>
<name>A0A1I1G8E3_9RHOB</name>
<dbReference type="InterPro" id="IPR052218">
    <property type="entry name" value="Preflagellin_Peptidase"/>
</dbReference>
<dbReference type="OrthoDB" id="7866360at2"/>
<dbReference type="Gene3D" id="1.20.120.1220">
    <property type="match status" value="1"/>
</dbReference>
<dbReference type="GO" id="GO:0005886">
    <property type="term" value="C:plasma membrane"/>
    <property type="evidence" value="ECO:0007669"/>
    <property type="project" value="UniProtKB-SubCell"/>
</dbReference>
<proteinExistence type="predicted"/>
<evidence type="ECO:0000313" key="8">
    <source>
        <dbReference type="EMBL" id="SFC07636.1"/>
    </source>
</evidence>
<feature type="transmembrane region" description="Helical" evidence="6">
    <location>
        <begin position="55"/>
        <end position="76"/>
    </location>
</feature>
<dbReference type="EMBL" id="FOLG01000002">
    <property type="protein sequence ID" value="SFC07636.1"/>
    <property type="molecule type" value="Genomic_DNA"/>
</dbReference>
<keyword evidence="2" id="KW-1003">Cell membrane</keyword>